<dbReference type="SUPFAM" id="SSF53756">
    <property type="entry name" value="UDP-Glycosyltransferase/glycogen phosphorylase"/>
    <property type="match status" value="1"/>
</dbReference>
<accession>A0A372IRI2</accession>
<keyword evidence="3" id="KW-1185">Reference proteome</keyword>
<dbReference type="Gene3D" id="3.40.50.2000">
    <property type="entry name" value="Glycogen Phosphorylase B"/>
    <property type="match status" value="2"/>
</dbReference>
<name>A0A372IRI2_9BACT</name>
<feature type="domain" description="Spore protein YkvP/CgeB glycosyl transferase-like" evidence="1">
    <location>
        <begin position="200"/>
        <end position="345"/>
    </location>
</feature>
<evidence type="ECO:0000313" key="3">
    <source>
        <dbReference type="Proteomes" id="UP000264702"/>
    </source>
</evidence>
<protein>
    <submittedName>
        <fullName evidence="2">Glycosyltransferase family 1 protein</fullName>
    </submittedName>
</protein>
<organism evidence="2 3">
    <name type="scientific">Paracidobacterium acidisoli</name>
    <dbReference type="NCBI Taxonomy" id="2303751"/>
    <lineage>
        <taxon>Bacteria</taxon>
        <taxon>Pseudomonadati</taxon>
        <taxon>Acidobacteriota</taxon>
        <taxon>Terriglobia</taxon>
        <taxon>Terriglobales</taxon>
        <taxon>Acidobacteriaceae</taxon>
        <taxon>Paracidobacterium</taxon>
    </lineage>
</organism>
<dbReference type="Proteomes" id="UP000264702">
    <property type="component" value="Unassembled WGS sequence"/>
</dbReference>
<dbReference type="Pfam" id="PF13524">
    <property type="entry name" value="Glyco_trans_1_2"/>
    <property type="match status" value="1"/>
</dbReference>
<keyword evidence="2" id="KW-0808">Transferase</keyword>
<proteinExistence type="predicted"/>
<reference evidence="2 3" key="1">
    <citation type="submission" date="2018-08" db="EMBL/GenBank/DDBJ databases">
        <title>Acidipila sp. 4G-K13, an acidobacterium isolated from forest soil.</title>
        <authorList>
            <person name="Gao Z.-H."/>
            <person name="Qiu L.-H."/>
        </authorList>
    </citation>
    <scope>NUCLEOTIDE SEQUENCE [LARGE SCALE GENOMIC DNA]</scope>
    <source>
        <strain evidence="2 3">4G-K13</strain>
    </source>
</reference>
<evidence type="ECO:0000313" key="2">
    <source>
        <dbReference type="EMBL" id="RFU17532.1"/>
    </source>
</evidence>
<comment type="caution">
    <text evidence="2">The sequence shown here is derived from an EMBL/GenBank/DDBJ whole genome shotgun (WGS) entry which is preliminary data.</text>
</comment>
<dbReference type="EMBL" id="QVQT01000002">
    <property type="protein sequence ID" value="RFU17532.1"/>
    <property type="molecule type" value="Genomic_DNA"/>
</dbReference>
<gene>
    <name evidence="2" type="ORF">D0Y96_05155</name>
</gene>
<evidence type="ECO:0000259" key="1">
    <source>
        <dbReference type="Pfam" id="PF13524"/>
    </source>
</evidence>
<dbReference type="AlphaFoldDB" id="A0A372IRI2"/>
<dbReference type="RefSeq" id="WP_117298282.1">
    <property type="nucleotide sequence ID" value="NZ_QVQT02000002.1"/>
</dbReference>
<dbReference type="OrthoDB" id="110463at2"/>
<sequence>MMEKTLAALPRRRRVLYVTGMAPFGTTTFRYAALQRLGQDVQPFDWRPYAFRFSLLNSIRNRYPLGPLVSRVNRDLRRAVQSFRPDVVWFDKPIYFTPATMRAIHQAGARIVFYVQDGPFGPRKDGYWRQFYRVFRMADLHCLVREADVARYRAWDLPWIKTMFSFDPVMQFPPPAGWSDADRDRELSYIGHPHEERPKFLLGLAEQHGLPLSIDGNGWQSVFSPEQLASYVRHGHLLGDAYREHIWKSKINLSFVTHDNEDDIAHKSVEIAACGSFLLALRTPGHLSIFEEDREAVFFSSVEECADKARFYLGRSDLREQIGRKAHERALRSGYDNDSQLSRILNRLDGKQESG</sequence>
<dbReference type="InterPro" id="IPR055259">
    <property type="entry name" value="YkvP/CgeB_Glyco_trans-like"/>
</dbReference>
<dbReference type="GO" id="GO:0016740">
    <property type="term" value="F:transferase activity"/>
    <property type="evidence" value="ECO:0007669"/>
    <property type="project" value="UniProtKB-KW"/>
</dbReference>